<proteinExistence type="predicted"/>
<feature type="transmembrane region" description="Helical" evidence="5">
    <location>
        <begin position="576"/>
        <end position="599"/>
    </location>
</feature>
<dbReference type="GO" id="GO:0008270">
    <property type="term" value="F:zinc ion binding"/>
    <property type="evidence" value="ECO:0007669"/>
    <property type="project" value="UniProtKB-KW"/>
</dbReference>
<dbReference type="Pfam" id="PF13445">
    <property type="entry name" value="zf-RING_UBOX"/>
    <property type="match status" value="1"/>
</dbReference>
<organism evidence="7 8">
    <name type="scientific">Chrysochromulina tobinii</name>
    <dbReference type="NCBI Taxonomy" id="1460289"/>
    <lineage>
        <taxon>Eukaryota</taxon>
        <taxon>Haptista</taxon>
        <taxon>Haptophyta</taxon>
        <taxon>Prymnesiophyceae</taxon>
        <taxon>Prymnesiales</taxon>
        <taxon>Chrysochromulinaceae</taxon>
        <taxon>Chrysochromulina</taxon>
    </lineage>
</organism>
<dbReference type="OrthoDB" id="9970435at2759"/>
<dbReference type="PROSITE" id="PS00518">
    <property type="entry name" value="ZF_RING_1"/>
    <property type="match status" value="1"/>
</dbReference>
<protein>
    <submittedName>
        <fullName evidence="7">Zinc-binding protein a33-like protein</fullName>
    </submittedName>
</protein>
<keyword evidence="1" id="KW-0479">Metal-binding</keyword>
<evidence type="ECO:0000313" key="8">
    <source>
        <dbReference type="Proteomes" id="UP000037460"/>
    </source>
</evidence>
<evidence type="ECO:0000259" key="6">
    <source>
        <dbReference type="PROSITE" id="PS50089"/>
    </source>
</evidence>
<reference evidence="8" key="1">
    <citation type="journal article" date="2015" name="PLoS Genet.">
        <title>Genome Sequence and Transcriptome Analyses of Chrysochromulina tobin: Metabolic Tools for Enhanced Algal Fitness in the Prominent Order Prymnesiales (Haptophyceae).</title>
        <authorList>
            <person name="Hovde B.T."/>
            <person name="Deodato C.R."/>
            <person name="Hunsperger H.M."/>
            <person name="Ryken S.A."/>
            <person name="Yost W."/>
            <person name="Jha R.K."/>
            <person name="Patterson J."/>
            <person name="Monnat R.J. Jr."/>
            <person name="Barlow S.B."/>
            <person name="Starkenburg S.R."/>
            <person name="Cattolico R.A."/>
        </authorList>
    </citation>
    <scope>NUCLEOTIDE SEQUENCE</scope>
    <source>
        <strain evidence="8">CCMP291</strain>
    </source>
</reference>
<dbReference type="SUPFAM" id="SSF53756">
    <property type="entry name" value="UDP-Glycosyltransferase/glycogen phosphorylase"/>
    <property type="match status" value="1"/>
</dbReference>
<name>A0A0M0JSD4_9EUKA</name>
<evidence type="ECO:0000256" key="1">
    <source>
        <dbReference type="ARBA" id="ARBA00022723"/>
    </source>
</evidence>
<dbReference type="SMART" id="SM00184">
    <property type="entry name" value="RING"/>
    <property type="match status" value="1"/>
</dbReference>
<keyword evidence="3" id="KW-0862">Zinc</keyword>
<feature type="domain" description="RING-type" evidence="6">
    <location>
        <begin position="150"/>
        <end position="191"/>
    </location>
</feature>
<accession>A0A0M0JSD4</accession>
<keyword evidence="5" id="KW-0812">Transmembrane</keyword>
<evidence type="ECO:0000256" key="3">
    <source>
        <dbReference type="ARBA" id="ARBA00022833"/>
    </source>
</evidence>
<dbReference type="AlphaFoldDB" id="A0A0M0JSD4"/>
<evidence type="ECO:0000256" key="4">
    <source>
        <dbReference type="PROSITE-ProRule" id="PRU00175"/>
    </source>
</evidence>
<dbReference type="Gene3D" id="3.30.40.10">
    <property type="entry name" value="Zinc/RING finger domain, C3HC4 (zinc finger)"/>
    <property type="match status" value="1"/>
</dbReference>
<feature type="transmembrane region" description="Helical" evidence="5">
    <location>
        <begin position="367"/>
        <end position="389"/>
    </location>
</feature>
<evidence type="ECO:0000313" key="7">
    <source>
        <dbReference type="EMBL" id="KOO29113.1"/>
    </source>
</evidence>
<dbReference type="SUPFAM" id="SSF57850">
    <property type="entry name" value="RING/U-box"/>
    <property type="match status" value="1"/>
</dbReference>
<keyword evidence="2 4" id="KW-0863">Zinc-finger</keyword>
<sequence>MKFGSLYALEIAKLNQSSGAFRFLNYAMLKELCLSGCARDEFEAALRAEVKAVDLCYEELWDFFERTSEEEIQASALRGFAVLNYLALLKIQKKATKWLGECKQSTRLLNAKFCKALIRSSVFVETGRLDRARSGPASERATNPEGAARCPVCLESIGAADPAQLSCSHTFCWACLATCAASGLRSCPICRKEQSLDPALRQIQELLGSVISSTRYDPITQLDDEAQRTSKSCTQPAPRRSRVLVVANRVGTINGETGGGSIFRERLMEALQNHAGYVSCITVGRGDHPPAHMDSARGVVMRPSLANMRLAWSQVQSKDLVIISGSWSWLNSFVVLVCLLRGVPCVNIITMDALGAARGSFTGPFRIFAMILYFFCDVFNSAFSSGAYTRSAEMQRQFRRRGMPVKGVVFLDDQYKIFREVDTDAELAEARSVLCGAAAGGSLDRPVMFYCGRLIPEKRIELLLASRPKGMTLAIVGNGSLNEKLREAHDPAGGVVCIVGETVPQNAGGYISQVLNGENGFLVDFRDVAAAQSAIEKAVNGELTKAEPLRRENLIDPIELVCEYVGQRRTLRKQRLLAVIGGVTATLACSVLLALSLIYEIAVCTKPVKVMPMCTKDSSATKDAVSK</sequence>
<evidence type="ECO:0000256" key="5">
    <source>
        <dbReference type="SAM" id="Phobius"/>
    </source>
</evidence>
<dbReference type="InterPro" id="IPR013083">
    <property type="entry name" value="Znf_RING/FYVE/PHD"/>
</dbReference>
<keyword evidence="5" id="KW-0472">Membrane</keyword>
<dbReference type="InterPro" id="IPR001841">
    <property type="entry name" value="Znf_RING"/>
</dbReference>
<evidence type="ECO:0000256" key="2">
    <source>
        <dbReference type="ARBA" id="ARBA00022771"/>
    </source>
</evidence>
<keyword evidence="5" id="KW-1133">Transmembrane helix</keyword>
<keyword evidence="8" id="KW-1185">Reference proteome</keyword>
<dbReference type="EMBL" id="JWZX01002461">
    <property type="protein sequence ID" value="KOO29113.1"/>
    <property type="molecule type" value="Genomic_DNA"/>
</dbReference>
<dbReference type="InterPro" id="IPR027370">
    <property type="entry name" value="Znf-RING_euk"/>
</dbReference>
<dbReference type="PROSITE" id="PS50089">
    <property type="entry name" value="ZF_RING_2"/>
    <property type="match status" value="1"/>
</dbReference>
<dbReference type="Proteomes" id="UP000037460">
    <property type="component" value="Unassembled WGS sequence"/>
</dbReference>
<gene>
    <name evidence="7" type="ORF">Ctob_006176</name>
</gene>
<comment type="caution">
    <text evidence="7">The sequence shown here is derived from an EMBL/GenBank/DDBJ whole genome shotgun (WGS) entry which is preliminary data.</text>
</comment>
<dbReference type="InterPro" id="IPR017907">
    <property type="entry name" value="Znf_RING_CS"/>
</dbReference>